<evidence type="ECO:0000259" key="3">
    <source>
        <dbReference type="PROSITE" id="PS01124"/>
    </source>
</evidence>
<protein>
    <submittedName>
        <fullName evidence="4">Transcriptional regulator, AraC family</fullName>
    </submittedName>
</protein>
<dbReference type="EMBL" id="FKLO01000057">
    <property type="protein sequence ID" value="SAM67089.1"/>
    <property type="molecule type" value="Genomic_DNA"/>
</dbReference>
<keyword evidence="2" id="KW-0804">Transcription</keyword>
<organism evidence="4 5">
    <name type="scientific">Cardiobacterium hominis</name>
    <dbReference type="NCBI Taxonomy" id="2718"/>
    <lineage>
        <taxon>Bacteria</taxon>
        <taxon>Pseudomonadati</taxon>
        <taxon>Pseudomonadota</taxon>
        <taxon>Gammaproteobacteria</taxon>
        <taxon>Cardiobacteriales</taxon>
        <taxon>Cardiobacteriaceae</taxon>
        <taxon>Cardiobacterium</taxon>
    </lineage>
</organism>
<dbReference type="Pfam" id="PF06445">
    <property type="entry name" value="GyrI-like"/>
    <property type="match status" value="1"/>
</dbReference>
<gene>
    <name evidence="4" type="ORF">CHUV0807_1709</name>
</gene>
<feature type="domain" description="HTH araC/xylS-type" evidence="3">
    <location>
        <begin position="12"/>
        <end position="111"/>
    </location>
</feature>
<dbReference type="AlphaFoldDB" id="A0A1C3H5B9"/>
<dbReference type="RefSeq" id="WP_079541192.1">
    <property type="nucleotide sequence ID" value="NZ_FKLO01000057.1"/>
</dbReference>
<evidence type="ECO:0000313" key="4">
    <source>
        <dbReference type="EMBL" id="SAM67089.1"/>
    </source>
</evidence>
<dbReference type="InterPro" id="IPR050908">
    <property type="entry name" value="SmbC-like"/>
</dbReference>
<dbReference type="Proteomes" id="UP000190837">
    <property type="component" value="Unassembled WGS sequence"/>
</dbReference>
<proteinExistence type="predicted"/>
<keyword evidence="1" id="KW-0805">Transcription regulation</keyword>
<name>A0A1C3H5B9_9GAMM</name>
<dbReference type="SMART" id="SM00871">
    <property type="entry name" value="AraC_E_bind"/>
    <property type="match status" value="1"/>
</dbReference>
<dbReference type="PROSITE" id="PS01124">
    <property type="entry name" value="HTH_ARAC_FAMILY_2"/>
    <property type="match status" value="1"/>
</dbReference>
<dbReference type="InterPro" id="IPR029442">
    <property type="entry name" value="GyrI-like"/>
</dbReference>
<dbReference type="InterPro" id="IPR011256">
    <property type="entry name" value="Reg_factor_effector_dom_sf"/>
</dbReference>
<evidence type="ECO:0000313" key="5">
    <source>
        <dbReference type="Proteomes" id="UP000190837"/>
    </source>
</evidence>
<dbReference type="PANTHER" id="PTHR40055:SF1">
    <property type="entry name" value="TRANSCRIPTIONAL REGULATOR YGIV-RELATED"/>
    <property type="match status" value="1"/>
</dbReference>
<dbReference type="SUPFAM" id="SSF46689">
    <property type="entry name" value="Homeodomain-like"/>
    <property type="match status" value="2"/>
</dbReference>
<accession>A0A1C3H5B9</accession>
<dbReference type="GO" id="GO:0043565">
    <property type="term" value="F:sequence-specific DNA binding"/>
    <property type="evidence" value="ECO:0007669"/>
    <property type="project" value="InterPro"/>
</dbReference>
<evidence type="ECO:0000256" key="1">
    <source>
        <dbReference type="ARBA" id="ARBA00023015"/>
    </source>
</evidence>
<dbReference type="SUPFAM" id="SSF55136">
    <property type="entry name" value="Probable bacterial effector-binding domain"/>
    <property type="match status" value="1"/>
</dbReference>
<dbReference type="Pfam" id="PF12833">
    <property type="entry name" value="HTH_18"/>
    <property type="match status" value="1"/>
</dbReference>
<sequence>MRHPEYNEARFAKVLQHLHQHYPHDIDLARLADIACLSPCHWHRIYRAVLGETIFETLKRIRLHHAARLLLDGNKPLPDIARACGYGGNAQSFARIFRDAYGMSPQDYRSRGGVPYPALPPENPTAAYPVEIRDITALPVVALPHHGDYMGIGASFSQLETLLTLRGHLPAPQARYFGIYYDDPAGCPSAQLRAAAAVALDGADATPPLQAQTLAAGRYAVLEHRGAYAELHRAYDWLYRDWLLNSPYQLADAPCLEEYLNDWQQVPPQELRTNIYLPLI</sequence>
<dbReference type="GO" id="GO:0003700">
    <property type="term" value="F:DNA-binding transcription factor activity"/>
    <property type="evidence" value="ECO:0007669"/>
    <property type="project" value="InterPro"/>
</dbReference>
<dbReference type="Gene3D" id="3.20.80.10">
    <property type="entry name" value="Regulatory factor, effector binding domain"/>
    <property type="match status" value="1"/>
</dbReference>
<dbReference type="InterPro" id="IPR010499">
    <property type="entry name" value="AraC_E-bd"/>
</dbReference>
<dbReference type="PANTHER" id="PTHR40055">
    <property type="entry name" value="TRANSCRIPTIONAL REGULATOR YGIV-RELATED"/>
    <property type="match status" value="1"/>
</dbReference>
<reference evidence="5" key="1">
    <citation type="submission" date="2016-04" db="EMBL/GenBank/DDBJ databases">
        <authorList>
            <person name="Tagini F."/>
        </authorList>
    </citation>
    <scope>NUCLEOTIDE SEQUENCE [LARGE SCALE GENOMIC DNA]</scope>
    <source>
        <strain evidence="5">CHUV0807</strain>
    </source>
</reference>
<dbReference type="Gene3D" id="1.10.10.60">
    <property type="entry name" value="Homeodomain-like"/>
    <property type="match status" value="2"/>
</dbReference>
<evidence type="ECO:0000256" key="2">
    <source>
        <dbReference type="ARBA" id="ARBA00023163"/>
    </source>
</evidence>
<dbReference type="InterPro" id="IPR009057">
    <property type="entry name" value="Homeodomain-like_sf"/>
</dbReference>
<dbReference type="SMART" id="SM00342">
    <property type="entry name" value="HTH_ARAC"/>
    <property type="match status" value="1"/>
</dbReference>
<dbReference type="InterPro" id="IPR018060">
    <property type="entry name" value="HTH_AraC"/>
</dbReference>